<dbReference type="InterPro" id="IPR029063">
    <property type="entry name" value="SAM-dependent_MTases_sf"/>
</dbReference>
<dbReference type="CDD" id="cd02440">
    <property type="entry name" value="AdoMet_MTases"/>
    <property type="match status" value="1"/>
</dbReference>
<dbReference type="PANTHER" id="PTHR45036">
    <property type="entry name" value="METHYLTRANSFERASE LIKE 7B"/>
    <property type="match status" value="1"/>
</dbReference>
<dbReference type="EMBL" id="QUNR01000001">
    <property type="protein sequence ID" value="REH39880.1"/>
    <property type="molecule type" value="Genomic_DNA"/>
</dbReference>
<dbReference type="InterPro" id="IPR013216">
    <property type="entry name" value="Methyltransf_11"/>
</dbReference>
<keyword evidence="3" id="KW-1185">Reference proteome</keyword>
<gene>
    <name evidence="2" type="ORF">DFR26_0074</name>
</gene>
<evidence type="ECO:0000259" key="1">
    <source>
        <dbReference type="Pfam" id="PF08241"/>
    </source>
</evidence>
<dbReference type="GO" id="GO:0032259">
    <property type="term" value="P:methylation"/>
    <property type="evidence" value="ECO:0007669"/>
    <property type="project" value="UniProtKB-KW"/>
</dbReference>
<name>A0A3E0H8S5_9GAMM</name>
<comment type="caution">
    <text evidence="2">The sequence shown here is derived from an EMBL/GenBank/DDBJ whole genome shotgun (WGS) entry which is preliminary data.</text>
</comment>
<dbReference type="AlphaFoldDB" id="A0A3E0H8S5"/>
<keyword evidence="2" id="KW-0489">Methyltransferase</keyword>
<dbReference type="InterPro" id="IPR052356">
    <property type="entry name" value="Thiol_S-MT"/>
</dbReference>
<dbReference type="Proteomes" id="UP000256774">
    <property type="component" value="Unassembled WGS sequence"/>
</dbReference>
<dbReference type="PANTHER" id="PTHR45036:SF1">
    <property type="entry name" value="METHYLTRANSFERASE LIKE 7A"/>
    <property type="match status" value="1"/>
</dbReference>
<evidence type="ECO:0000313" key="2">
    <source>
        <dbReference type="EMBL" id="REH39880.1"/>
    </source>
</evidence>
<dbReference type="Gene3D" id="3.40.50.150">
    <property type="entry name" value="Vaccinia Virus protein VP39"/>
    <property type="match status" value="1"/>
</dbReference>
<feature type="domain" description="Methyltransferase type 11" evidence="1">
    <location>
        <begin position="38"/>
        <end position="134"/>
    </location>
</feature>
<dbReference type="OrthoDB" id="323463at2"/>
<dbReference type="GO" id="GO:0008757">
    <property type="term" value="F:S-adenosylmethionine-dependent methyltransferase activity"/>
    <property type="evidence" value="ECO:0007669"/>
    <property type="project" value="InterPro"/>
</dbReference>
<dbReference type="SUPFAM" id="SSF53335">
    <property type="entry name" value="S-adenosyl-L-methionine-dependent methyltransferases"/>
    <property type="match status" value="1"/>
</dbReference>
<sequence>MGFYDKHILPHLINCACGLPAMMGQRAKLIPHARGRVLELGIGTGLNLPFYDPEKVTGIFGVDPAVEMHHKARERAAASPIPVKTVALEVQEIAAETDSFDTAVTTFTLCTIPDAVAALREVRRVLKPGGELLFCEHGLAPEASVQVWQRRIQPFWKPMAGGCHLDRDIPAIIAEGGFQIVELEKCYLKGPKAMTYVYRGRAVAA</sequence>
<accession>A0A3E0H8S5</accession>
<protein>
    <submittedName>
        <fullName evidence="2">Methyltransferase family protein</fullName>
    </submittedName>
</protein>
<keyword evidence="2" id="KW-0808">Transferase</keyword>
<dbReference type="Pfam" id="PF08241">
    <property type="entry name" value="Methyltransf_11"/>
    <property type="match status" value="1"/>
</dbReference>
<dbReference type="RefSeq" id="WP_116206971.1">
    <property type="nucleotide sequence ID" value="NZ_QUNR01000001.1"/>
</dbReference>
<reference evidence="2 3" key="1">
    <citation type="submission" date="2018-08" db="EMBL/GenBank/DDBJ databases">
        <title>Genomic Encyclopedia of Type Strains, Phase IV (KMG-IV): sequencing the most valuable type-strain genomes for metagenomic binning, comparative biology and taxonomic classification.</title>
        <authorList>
            <person name="Goeker M."/>
        </authorList>
    </citation>
    <scope>NUCLEOTIDE SEQUENCE [LARGE SCALE GENOMIC DNA]</scope>
    <source>
        <strain evidence="2 3">DSM 26022</strain>
    </source>
</reference>
<proteinExistence type="predicted"/>
<evidence type="ECO:0000313" key="3">
    <source>
        <dbReference type="Proteomes" id="UP000256774"/>
    </source>
</evidence>
<organism evidence="2 3">
    <name type="scientific">Paraperlucidibaca baekdonensis</name>
    <dbReference type="NCBI Taxonomy" id="748120"/>
    <lineage>
        <taxon>Bacteria</taxon>
        <taxon>Pseudomonadati</taxon>
        <taxon>Pseudomonadota</taxon>
        <taxon>Gammaproteobacteria</taxon>
        <taxon>Moraxellales</taxon>
        <taxon>Moraxellaceae</taxon>
        <taxon>Paraperlucidibaca</taxon>
    </lineage>
</organism>